<dbReference type="GO" id="GO:0046872">
    <property type="term" value="F:metal ion binding"/>
    <property type="evidence" value="ECO:0007669"/>
    <property type="project" value="UniProtKB-KW"/>
</dbReference>
<dbReference type="SFLD" id="SFLDS00005">
    <property type="entry name" value="Isoprenoid_Synthase_Type_I"/>
    <property type="match status" value="1"/>
</dbReference>
<comment type="similarity">
    <text evidence="2 6">Belongs to the FPP/GGPP synthase family.</text>
</comment>
<proteinExistence type="inferred from homology"/>
<dbReference type="CDD" id="cd00685">
    <property type="entry name" value="Trans_IPPS_HT"/>
    <property type="match status" value="1"/>
</dbReference>
<evidence type="ECO:0000256" key="3">
    <source>
        <dbReference type="ARBA" id="ARBA00022679"/>
    </source>
</evidence>
<evidence type="ECO:0000313" key="7">
    <source>
        <dbReference type="EMBL" id="QDU67182.1"/>
    </source>
</evidence>
<comment type="cofactor">
    <cofactor evidence="1">
        <name>Mg(2+)</name>
        <dbReference type="ChEBI" id="CHEBI:18420"/>
    </cofactor>
</comment>
<dbReference type="AlphaFoldDB" id="A0A518BJN6"/>
<evidence type="ECO:0000256" key="4">
    <source>
        <dbReference type="ARBA" id="ARBA00022723"/>
    </source>
</evidence>
<keyword evidence="5" id="KW-0460">Magnesium</keyword>
<gene>
    <name evidence="7" type="primary">hepT</name>
    <name evidence="7" type="ORF">Pla133_22600</name>
</gene>
<evidence type="ECO:0000256" key="1">
    <source>
        <dbReference type="ARBA" id="ARBA00001946"/>
    </source>
</evidence>
<dbReference type="PANTHER" id="PTHR12001">
    <property type="entry name" value="GERANYLGERANYL PYROPHOSPHATE SYNTHASE"/>
    <property type="match status" value="1"/>
</dbReference>
<name>A0A518BJN6_9BACT</name>
<evidence type="ECO:0000313" key="8">
    <source>
        <dbReference type="Proteomes" id="UP000316921"/>
    </source>
</evidence>
<dbReference type="RefSeq" id="WP_145065125.1">
    <property type="nucleotide sequence ID" value="NZ_CP036287.1"/>
</dbReference>
<accession>A0A518BJN6</accession>
<dbReference type="InterPro" id="IPR033749">
    <property type="entry name" value="Polyprenyl_synt_CS"/>
</dbReference>
<reference evidence="7 8" key="1">
    <citation type="submission" date="2019-02" db="EMBL/GenBank/DDBJ databases">
        <title>Deep-cultivation of Planctomycetes and their phenomic and genomic characterization uncovers novel biology.</title>
        <authorList>
            <person name="Wiegand S."/>
            <person name="Jogler M."/>
            <person name="Boedeker C."/>
            <person name="Pinto D."/>
            <person name="Vollmers J."/>
            <person name="Rivas-Marin E."/>
            <person name="Kohn T."/>
            <person name="Peeters S.H."/>
            <person name="Heuer A."/>
            <person name="Rast P."/>
            <person name="Oberbeckmann S."/>
            <person name="Bunk B."/>
            <person name="Jeske O."/>
            <person name="Meyerdierks A."/>
            <person name="Storesund J.E."/>
            <person name="Kallscheuer N."/>
            <person name="Luecker S."/>
            <person name="Lage O.M."/>
            <person name="Pohl T."/>
            <person name="Merkel B.J."/>
            <person name="Hornburger P."/>
            <person name="Mueller R.-W."/>
            <person name="Bruemmer F."/>
            <person name="Labrenz M."/>
            <person name="Spormann A.M."/>
            <person name="Op den Camp H."/>
            <person name="Overmann J."/>
            <person name="Amann R."/>
            <person name="Jetten M.S.M."/>
            <person name="Mascher T."/>
            <person name="Medema M.H."/>
            <person name="Devos D.P."/>
            <person name="Kaster A.-K."/>
            <person name="Ovreas L."/>
            <person name="Rohde M."/>
            <person name="Galperin M.Y."/>
            <person name="Jogler C."/>
        </authorList>
    </citation>
    <scope>NUCLEOTIDE SEQUENCE [LARGE SCALE GENOMIC DNA]</scope>
    <source>
        <strain evidence="7 8">Pla133</strain>
    </source>
</reference>
<protein>
    <submittedName>
        <fullName evidence="7">Heptaprenyl diphosphate synthase component 2</fullName>
        <ecNumber evidence="7">2.5.1.30</ecNumber>
    </submittedName>
</protein>
<dbReference type="SUPFAM" id="SSF48576">
    <property type="entry name" value="Terpenoid synthases"/>
    <property type="match status" value="1"/>
</dbReference>
<dbReference type="PANTHER" id="PTHR12001:SF69">
    <property type="entry name" value="ALL TRANS-POLYPRENYL-DIPHOSPHATE SYNTHASE PDSS1"/>
    <property type="match status" value="1"/>
</dbReference>
<dbReference type="EC" id="2.5.1.30" evidence="7"/>
<sequence>MSDPSGELPNLLAPIEADLERTREVLDRELSDNSPAVRDMLDHISRFRGKQLRAAMVLLCGRASGAWGPEHPQVAAVVEMIHLATLVHDDVLDGASVRRRVASVNTRWDNQVAVLLGDWLYARAFALSTRLQSPLVSRHLALTTQKICKGEIEQAGHRYDFDLSRDGYEAIAGAKTASLYAAACELGALYPDGDERTASELGLFGWEVGLAFQIVDDVLDLTGTQEEVGKPVGNDVDDGKVTLPVLHVYASADNSQRAAIRDAYTEPGLADRVGRLREVCDLRPGLEAARGRADELLRTALGRLSVLPDGPIRETLARAGSFVLQRRY</sequence>
<evidence type="ECO:0000256" key="6">
    <source>
        <dbReference type="RuleBase" id="RU004466"/>
    </source>
</evidence>
<organism evidence="7 8">
    <name type="scientific">Engelhardtia mirabilis</name>
    <dbReference type="NCBI Taxonomy" id="2528011"/>
    <lineage>
        <taxon>Bacteria</taxon>
        <taxon>Pseudomonadati</taxon>
        <taxon>Planctomycetota</taxon>
        <taxon>Planctomycetia</taxon>
        <taxon>Planctomycetia incertae sedis</taxon>
        <taxon>Engelhardtia</taxon>
    </lineage>
</organism>
<evidence type="ECO:0000256" key="2">
    <source>
        <dbReference type="ARBA" id="ARBA00006706"/>
    </source>
</evidence>
<dbReference type="Gene3D" id="1.10.600.10">
    <property type="entry name" value="Farnesyl Diphosphate Synthase"/>
    <property type="match status" value="1"/>
</dbReference>
<dbReference type="GO" id="GO:0000010">
    <property type="term" value="F:heptaprenyl diphosphate synthase activity"/>
    <property type="evidence" value="ECO:0007669"/>
    <property type="project" value="UniProtKB-EC"/>
</dbReference>
<dbReference type="InterPro" id="IPR008949">
    <property type="entry name" value="Isoprenoid_synthase_dom_sf"/>
</dbReference>
<keyword evidence="4" id="KW-0479">Metal-binding</keyword>
<dbReference type="Pfam" id="PF00348">
    <property type="entry name" value="polyprenyl_synt"/>
    <property type="match status" value="1"/>
</dbReference>
<dbReference type="Proteomes" id="UP000316921">
    <property type="component" value="Chromosome"/>
</dbReference>
<dbReference type="GO" id="GO:0008299">
    <property type="term" value="P:isoprenoid biosynthetic process"/>
    <property type="evidence" value="ECO:0007669"/>
    <property type="project" value="InterPro"/>
</dbReference>
<dbReference type="InterPro" id="IPR000092">
    <property type="entry name" value="Polyprenyl_synt"/>
</dbReference>
<evidence type="ECO:0000256" key="5">
    <source>
        <dbReference type="ARBA" id="ARBA00022842"/>
    </source>
</evidence>
<dbReference type="EMBL" id="CP036287">
    <property type="protein sequence ID" value="QDU67182.1"/>
    <property type="molecule type" value="Genomic_DNA"/>
</dbReference>
<keyword evidence="3 6" id="KW-0808">Transferase</keyword>
<dbReference type="PROSITE" id="PS00444">
    <property type="entry name" value="POLYPRENYL_SYNTHASE_2"/>
    <property type="match status" value="1"/>
</dbReference>
<dbReference type="KEGG" id="pbap:Pla133_22600"/>
<keyword evidence="8" id="KW-1185">Reference proteome</keyword>